<protein>
    <submittedName>
        <fullName evidence="8">Membrane protein</fullName>
    </submittedName>
</protein>
<dbReference type="Gene3D" id="3.30.70.120">
    <property type="match status" value="1"/>
</dbReference>
<feature type="transmembrane region" description="Helical" evidence="6">
    <location>
        <begin position="97"/>
        <end position="118"/>
    </location>
</feature>
<dbReference type="InterPro" id="IPR051461">
    <property type="entry name" value="UPF0750_membrane"/>
</dbReference>
<feature type="transmembrane region" description="Helical" evidence="6">
    <location>
        <begin position="165"/>
        <end position="185"/>
    </location>
</feature>
<dbReference type="Pfam" id="PF02588">
    <property type="entry name" value="YitT_membrane"/>
    <property type="match status" value="1"/>
</dbReference>
<dbReference type="AlphaFoldDB" id="W7Y6G2"/>
<keyword evidence="5 6" id="KW-0472">Membrane</keyword>
<dbReference type="PIRSF" id="PIRSF006483">
    <property type="entry name" value="Membrane_protein_YitT"/>
    <property type="match status" value="1"/>
</dbReference>
<dbReference type="PANTHER" id="PTHR33545">
    <property type="entry name" value="UPF0750 MEMBRANE PROTEIN YITT-RELATED"/>
    <property type="match status" value="1"/>
</dbReference>
<dbReference type="eggNOG" id="COG1284">
    <property type="taxonomic scope" value="Bacteria"/>
</dbReference>
<dbReference type="GO" id="GO:0005886">
    <property type="term" value="C:plasma membrane"/>
    <property type="evidence" value="ECO:0007669"/>
    <property type="project" value="UniProtKB-SubCell"/>
</dbReference>
<name>W7Y6G2_9BACL</name>
<feature type="transmembrane region" description="Helical" evidence="6">
    <location>
        <begin position="31"/>
        <end position="50"/>
    </location>
</feature>
<keyword evidence="9" id="KW-1185">Reference proteome</keyword>
<evidence type="ECO:0000256" key="3">
    <source>
        <dbReference type="ARBA" id="ARBA00022692"/>
    </source>
</evidence>
<organism evidence="8 9">
    <name type="scientific">Paenibacillus pini JCM 16418</name>
    <dbReference type="NCBI Taxonomy" id="1236976"/>
    <lineage>
        <taxon>Bacteria</taxon>
        <taxon>Bacillati</taxon>
        <taxon>Bacillota</taxon>
        <taxon>Bacilli</taxon>
        <taxon>Bacillales</taxon>
        <taxon>Paenibacillaceae</taxon>
        <taxon>Paenibacillus</taxon>
    </lineage>
</organism>
<evidence type="ECO:0000256" key="1">
    <source>
        <dbReference type="ARBA" id="ARBA00004651"/>
    </source>
</evidence>
<evidence type="ECO:0000313" key="8">
    <source>
        <dbReference type="EMBL" id="GAF06485.1"/>
    </source>
</evidence>
<accession>W7Y6G2</accession>
<keyword evidence="3 6" id="KW-0812">Transmembrane</keyword>
<reference evidence="8 9" key="1">
    <citation type="journal article" date="2014" name="Genome Announc.">
        <title>Draft Genome Sequence of Paenibacillus pini JCM 16418T, Isolated from the Rhizosphere of Pine Tree.</title>
        <authorList>
            <person name="Yuki M."/>
            <person name="Oshima K."/>
            <person name="Suda W."/>
            <person name="Oshida Y."/>
            <person name="Kitamura K."/>
            <person name="Iida Y."/>
            <person name="Hattori M."/>
            <person name="Ohkuma M."/>
        </authorList>
    </citation>
    <scope>NUCLEOTIDE SEQUENCE [LARGE SCALE GENOMIC DNA]</scope>
    <source>
        <strain evidence="8 9">JCM 16418</strain>
    </source>
</reference>
<proteinExistence type="predicted"/>
<keyword evidence="4 6" id="KW-1133">Transmembrane helix</keyword>
<evidence type="ECO:0000256" key="4">
    <source>
        <dbReference type="ARBA" id="ARBA00022989"/>
    </source>
</evidence>
<sequence>MQTPVMDGNNGKFTYKKILEVNSLLKKSGNYIVVILGAFLVGCGFNLFLVPQHLLSGGVSGLSMLVGYFSSLSLSILYFLFNVPILVAGWFMLGKRFIVLSIVSVAAVTWFIAIIPVVSLASDTLLAAVFGGVLVGVGSGISFRAGGSTGGFDILGSIVTRYRDFPVGNVLVSMNGLVILAAGYMQNDWNLALASMVSIFVTGKAVDMIHVSHFKVTVYIITNETEKLLSQLLERPRGVTKIKTEGAYSNVEKDMLMTVTTQYELAELKRIIKENDPKAFVNIVETVGVMGSFRRS</sequence>
<feature type="transmembrane region" description="Helical" evidence="6">
    <location>
        <begin position="62"/>
        <end position="91"/>
    </location>
</feature>
<keyword evidence="2" id="KW-1003">Cell membrane</keyword>
<evidence type="ECO:0000256" key="6">
    <source>
        <dbReference type="SAM" id="Phobius"/>
    </source>
</evidence>
<gene>
    <name evidence="8" type="ORF">JCM16418_441</name>
</gene>
<evidence type="ECO:0000256" key="2">
    <source>
        <dbReference type="ARBA" id="ARBA00022475"/>
    </source>
</evidence>
<comment type="subcellular location">
    <subcellularLocation>
        <location evidence="1">Cell membrane</location>
        <topology evidence="1">Multi-pass membrane protein</topology>
    </subcellularLocation>
</comment>
<dbReference type="Proteomes" id="UP000019364">
    <property type="component" value="Unassembled WGS sequence"/>
</dbReference>
<feature type="transmembrane region" description="Helical" evidence="6">
    <location>
        <begin position="125"/>
        <end position="145"/>
    </location>
</feature>
<dbReference type="InterPro" id="IPR019264">
    <property type="entry name" value="DUF2179"/>
</dbReference>
<evidence type="ECO:0000313" key="9">
    <source>
        <dbReference type="Proteomes" id="UP000019364"/>
    </source>
</evidence>
<dbReference type="EMBL" id="BAVZ01000001">
    <property type="protein sequence ID" value="GAF06485.1"/>
    <property type="molecule type" value="Genomic_DNA"/>
</dbReference>
<dbReference type="STRING" id="1236976.JCM16418_441"/>
<dbReference type="InterPro" id="IPR003740">
    <property type="entry name" value="YitT"/>
</dbReference>
<comment type="caution">
    <text evidence="8">The sequence shown here is derived from an EMBL/GenBank/DDBJ whole genome shotgun (WGS) entry which is preliminary data.</text>
</comment>
<dbReference type="Pfam" id="PF10035">
    <property type="entry name" value="DUF2179"/>
    <property type="match status" value="1"/>
</dbReference>
<dbReference type="InterPro" id="IPR015867">
    <property type="entry name" value="N-reg_PII/ATP_PRibTrfase_C"/>
</dbReference>
<feature type="domain" description="DUF2179" evidence="7">
    <location>
        <begin position="237"/>
        <end position="291"/>
    </location>
</feature>
<evidence type="ECO:0000259" key="7">
    <source>
        <dbReference type="Pfam" id="PF10035"/>
    </source>
</evidence>
<evidence type="ECO:0000256" key="5">
    <source>
        <dbReference type="ARBA" id="ARBA00023136"/>
    </source>
</evidence>
<dbReference type="PANTHER" id="PTHR33545:SF5">
    <property type="entry name" value="UPF0750 MEMBRANE PROTEIN YITT"/>
    <property type="match status" value="1"/>
</dbReference>
<dbReference type="CDD" id="cd16380">
    <property type="entry name" value="YitT_C"/>
    <property type="match status" value="1"/>
</dbReference>